<evidence type="ECO:0000313" key="3">
    <source>
        <dbReference type="Proteomes" id="UP000663193"/>
    </source>
</evidence>
<keyword evidence="3" id="KW-1185">Reference proteome</keyword>
<feature type="compositionally biased region" description="Polar residues" evidence="1">
    <location>
        <begin position="260"/>
        <end position="270"/>
    </location>
</feature>
<evidence type="ECO:0000313" key="2">
    <source>
        <dbReference type="EMBL" id="QRC90956.1"/>
    </source>
</evidence>
<feature type="compositionally biased region" description="Polar residues" evidence="1">
    <location>
        <begin position="376"/>
        <end position="386"/>
    </location>
</feature>
<feature type="region of interest" description="Disordered" evidence="1">
    <location>
        <begin position="259"/>
        <end position="299"/>
    </location>
</feature>
<name>A0A7U2EQ34_PHANO</name>
<sequence>MAVPKRPLIPHWIEHELMPYLRCAFSHELAYDTDIRSSVLRAIDRALKKADYPSDGDDLVFERICQAIQFRYKNLAPDLSIATENLETLATFLLRRAQLTGPYELLGRMNIASGAWREYEEGRLEGLRLAAEEEKKINLTVVLDPPPKAAPTEDEIDPRLVNALPGHYVAPSLRGTLTVVEDQYHRESNASLRRYRQQQQAAANVRPQYRAPMVPRTEDRQQYPRNALPVKTLASSYAQGLGQQYTRNAMPLRTLAPSYMQGSGQQQHPQAMQADHGPYSPPSQYNTPYAYQPSSVPVPQQQQMHHYPAQPTAMQAPWPNVSAIASPSGLMSPPANAVHQPHSTPTSITTADITHLRGNQWTEAVEQRVHDFNHQSHPQSFQANSYQQPTMPTQQRTDTPTPTGIFGQVPMYQSAPAQSQQTYPRGLAHHPSFSNVTSAFPDVNSIYNWSMQNGRGQQ</sequence>
<protein>
    <submittedName>
        <fullName evidence="2">Uncharacterized protein</fullName>
    </submittedName>
</protein>
<organism evidence="2 3">
    <name type="scientific">Phaeosphaeria nodorum (strain SN15 / ATCC MYA-4574 / FGSC 10173)</name>
    <name type="common">Glume blotch fungus</name>
    <name type="synonym">Parastagonospora nodorum</name>
    <dbReference type="NCBI Taxonomy" id="321614"/>
    <lineage>
        <taxon>Eukaryota</taxon>
        <taxon>Fungi</taxon>
        <taxon>Dikarya</taxon>
        <taxon>Ascomycota</taxon>
        <taxon>Pezizomycotina</taxon>
        <taxon>Dothideomycetes</taxon>
        <taxon>Pleosporomycetidae</taxon>
        <taxon>Pleosporales</taxon>
        <taxon>Pleosporineae</taxon>
        <taxon>Phaeosphaeriaceae</taxon>
        <taxon>Parastagonospora</taxon>
    </lineage>
</organism>
<evidence type="ECO:0000256" key="1">
    <source>
        <dbReference type="SAM" id="MobiDB-lite"/>
    </source>
</evidence>
<gene>
    <name evidence="2" type="ORF">JI435_004680</name>
</gene>
<dbReference type="VEuPathDB" id="FungiDB:JI435_004680"/>
<feature type="region of interest" description="Disordered" evidence="1">
    <location>
        <begin position="192"/>
        <end position="224"/>
    </location>
</feature>
<dbReference type="AlphaFoldDB" id="A0A7U2EQ34"/>
<dbReference type="OrthoDB" id="3794927at2759"/>
<dbReference type="RefSeq" id="XP_001791153.1">
    <property type="nucleotide sequence ID" value="XM_001791101.1"/>
</dbReference>
<feature type="compositionally biased region" description="Low complexity" evidence="1">
    <location>
        <begin position="387"/>
        <end position="398"/>
    </location>
</feature>
<dbReference type="KEGG" id="pno:SNOG_00468"/>
<dbReference type="EMBL" id="CP069023">
    <property type="protein sequence ID" value="QRC90956.1"/>
    <property type="molecule type" value="Genomic_DNA"/>
</dbReference>
<reference evidence="3" key="1">
    <citation type="journal article" date="2021" name="BMC Genomics">
        <title>Chromosome-level genome assembly and manually-curated proteome of model necrotroph Parastagonospora nodorum Sn15 reveals a genome-wide trove of candidate effector homologs, and redundancy of virulence-related functions within an accessory chromosome.</title>
        <authorList>
            <person name="Bertazzoni S."/>
            <person name="Jones D.A.B."/>
            <person name="Phan H.T."/>
            <person name="Tan K.-C."/>
            <person name="Hane J.K."/>
        </authorList>
    </citation>
    <scope>NUCLEOTIDE SEQUENCE [LARGE SCALE GENOMIC DNA]</scope>
    <source>
        <strain evidence="3">SN15 / ATCC MYA-4574 / FGSC 10173)</strain>
    </source>
</reference>
<accession>A0A7U2EQ34</accession>
<proteinExistence type="predicted"/>
<feature type="region of interest" description="Disordered" evidence="1">
    <location>
        <begin position="376"/>
        <end position="398"/>
    </location>
</feature>
<dbReference type="Proteomes" id="UP000663193">
    <property type="component" value="Chromosome 1"/>
</dbReference>